<evidence type="ECO:0000256" key="1">
    <source>
        <dbReference type="ARBA" id="ARBA00004141"/>
    </source>
</evidence>
<dbReference type="InterPro" id="IPR002524">
    <property type="entry name" value="Cation_efflux"/>
</dbReference>
<dbReference type="PANTHER" id="PTHR43840">
    <property type="entry name" value="MITOCHONDRIAL METAL TRANSPORTER 1-RELATED"/>
    <property type="match status" value="1"/>
</dbReference>
<dbReference type="Pfam" id="PF01545">
    <property type="entry name" value="Cation_efflux"/>
    <property type="match status" value="1"/>
</dbReference>
<dbReference type="InterPro" id="IPR036837">
    <property type="entry name" value="Cation_efflux_CTD_sf"/>
</dbReference>
<feature type="domain" description="Cation efflux protein transmembrane" evidence="9">
    <location>
        <begin position="20"/>
        <end position="213"/>
    </location>
</feature>
<evidence type="ECO:0000259" key="9">
    <source>
        <dbReference type="Pfam" id="PF01545"/>
    </source>
</evidence>
<dbReference type="Pfam" id="PF16916">
    <property type="entry name" value="ZT_dimer"/>
    <property type="match status" value="1"/>
</dbReference>
<proteinExistence type="inferred from homology"/>
<dbReference type="SUPFAM" id="SSF160240">
    <property type="entry name" value="Cation efflux protein cytoplasmic domain-like"/>
    <property type="match status" value="1"/>
</dbReference>
<keyword evidence="5 8" id="KW-1133">Transmembrane helix</keyword>
<dbReference type="Gene3D" id="3.30.70.1350">
    <property type="entry name" value="Cation efflux protein, cytoplasmic domain"/>
    <property type="match status" value="1"/>
</dbReference>
<evidence type="ECO:0000256" key="6">
    <source>
        <dbReference type="ARBA" id="ARBA00023136"/>
    </source>
</evidence>
<evidence type="ECO:0000313" key="11">
    <source>
        <dbReference type="EMBL" id="MDX8153763.1"/>
    </source>
</evidence>
<evidence type="ECO:0000256" key="4">
    <source>
        <dbReference type="ARBA" id="ARBA00022692"/>
    </source>
</evidence>
<accession>A0ABU4VPI2</accession>
<evidence type="ECO:0000313" key="12">
    <source>
        <dbReference type="Proteomes" id="UP001277761"/>
    </source>
</evidence>
<dbReference type="SUPFAM" id="SSF161111">
    <property type="entry name" value="Cation efflux protein transmembrane domain-like"/>
    <property type="match status" value="1"/>
</dbReference>
<evidence type="ECO:0000256" key="5">
    <source>
        <dbReference type="ARBA" id="ARBA00022989"/>
    </source>
</evidence>
<sequence>MPATAPTTDARNRLLRRLMALSIAAAVLTIALKVGAWALTGSVGLLSDAGESVVNLVAAVVGLVAVIWAALPPDEEHAYGHEKANYLSAAIEGALILVAAGTIAYLAIGRLVDPEPIESVGLGLVVSSAASLVNLVVGQLLVRVGRREQSLILEADGKHLMTDVWTSVGVVVGVALVALTGWERLDAIVALVVAANIVASGVVIVRRSTDGLMDRALERDELDRVEAVLARYRGGGIDFHALRTRRAGPRAFVSMHVTVPGEWSVQRGHDLVERLEGELREELTPVTVTTHLEPLEDPASYADATLDRTDVDAPARR</sequence>
<feature type="domain" description="Cation efflux protein cytoplasmic" evidence="10">
    <location>
        <begin position="218"/>
        <end position="294"/>
    </location>
</feature>
<organism evidence="11 12">
    <name type="scientific">Patulibacter brassicae</name>
    <dbReference type="NCBI Taxonomy" id="1705717"/>
    <lineage>
        <taxon>Bacteria</taxon>
        <taxon>Bacillati</taxon>
        <taxon>Actinomycetota</taxon>
        <taxon>Thermoleophilia</taxon>
        <taxon>Solirubrobacterales</taxon>
        <taxon>Patulibacteraceae</taxon>
        <taxon>Patulibacter</taxon>
    </lineage>
</organism>
<dbReference type="Proteomes" id="UP001277761">
    <property type="component" value="Unassembled WGS sequence"/>
</dbReference>
<dbReference type="RefSeq" id="WP_319955912.1">
    <property type="nucleotide sequence ID" value="NZ_JAXAVX010000020.1"/>
</dbReference>
<name>A0ABU4VPI2_9ACTN</name>
<dbReference type="Gene3D" id="1.20.1510.10">
    <property type="entry name" value="Cation efflux protein transmembrane domain"/>
    <property type="match status" value="1"/>
</dbReference>
<comment type="subcellular location">
    <subcellularLocation>
        <location evidence="1">Membrane</location>
        <topology evidence="1">Multi-pass membrane protein</topology>
    </subcellularLocation>
</comment>
<feature type="transmembrane region" description="Helical" evidence="8">
    <location>
        <begin position="84"/>
        <end position="108"/>
    </location>
</feature>
<gene>
    <name evidence="11" type="ORF">SK069_19355</name>
</gene>
<reference evidence="11 12" key="1">
    <citation type="submission" date="2023-11" db="EMBL/GenBank/DDBJ databases">
        <authorList>
            <person name="Xu M."/>
            <person name="Jiang T."/>
        </authorList>
    </citation>
    <scope>NUCLEOTIDE SEQUENCE [LARGE SCALE GENOMIC DNA]</scope>
    <source>
        <strain evidence="11 12">SD</strain>
    </source>
</reference>
<dbReference type="InterPro" id="IPR050291">
    <property type="entry name" value="CDF_Transporter"/>
</dbReference>
<dbReference type="InterPro" id="IPR027470">
    <property type="entry name" value="Cation_efflux_CTD"/>
</dbReference>
<evidence type="ECO:0000259" key="10">
    <source>
        <dbReference type="Pfam" id="PF16916"/>
    </source>
</evidence>
<feature type="transmembrane region" description="Helical" evidence="8">
    <location>
        <begin position="188"/>
        <end position="205"/>
    </location>
</feature>
<feature type="transmembrane region" description="Helical" evidence="8">
    <location>
        <begin position="163"/>
        <end position="182"/>
    </location>
</feature>
<dbReference type="InterPro" id="IPR058533">
    <property type="entry name" value="Cation_efflux_TM"/>
</dbReference>
<comment type="caution">
    <text evidence="11">The sequence shown here is derived from an EMBL/GenBank/DDBJ whole genome shotgun (WGS) entry which is preliminary data.</text>
</comment>
<dbReference type="InterPro" id="IPR027469">
    <property type="entry name" value="Cation_efflux_TMD_sf"/>
</dbReference>
<dbReference type="PANTHER" id="PTHR43840:SF15">
    <property type="entry name" value="MITOCHONDRIAL METAL TRANSPORTER 1-RELATED"/>
    <property type="match status" value="1"/>
</dbReference>
<keyword evidence="12" id="KW-1185">Reference proteome</keyword>
<evidence type="ECO:0000256" key="7">
    <source>
        <dbReference type="SAM" id="MobiDB-lite"/>
    </source>
</evidence>
<feature type="region of interest" description="Disordered" evidence="7">
    <location>
        <begin position="294"/>
        <end position="317"/>
    </location>
</feature>
<keyword evidence="6 8" id="KW-0472">Membrane</keyword>
<feature type="transmembrane region" description="Helical" evidence="8">
    <location>
        <begin position="120"/>
        <end position="142"/>
    </location>
</feature>
<protein>
    <submittedName>
        <fullName evidence="11">Cation diffusion facilitator family transporter</fullName>
    </submittedName>
</protein>
<dbReference type="NCBIfam" id="TIGR01297">
    <property type="entry name" value="CDF"/>
    <property type="match status" value="1"/>
</dbReference>
<keyword evidence="3" id="KW-0813">Transport</keyword>
<feature type="transmembrane region" description="Helical" evidence="8">
    <location>
        <begin position="18"/>
        <end position="40"/>
    </location>
</feature>
<evidence type="ECO:0000256" key="3">
    <source>
        <dbReference type="ARBA" id="ARBA00022448"/>
    </source>
</evidence>
<feature type="compositionally biased region" description="Basic and acidic residues" evidence="7">
    <location>
        <begin position="305"/>
        <end position="317"/>
    </location>
</feature>
<keyword evidence="4 8" id="KW-0812">Transmembrane</keyword>
<evidence type="ECO:0000256" key="2">
    <source>
        <dbReference type="ARBA" id="ARBA00008114"/>
    </source>
</evidence>
<feature type="transmembrane region" description="Helical" evidence="8">
    <location>
        <begin position="52"/>
        <end position="72"/>
    </location>
</feature>
<dbReference type="EMBL" id="JAXAVX010000020">
    <property type="protein sequence ID" value="MDX8153763.1"/>
    <property type="molecule type" value="Genomic_DNA"/>
</dbReference>
<comment type="similarity">
    <text evidence="2">Belongs to the cation diffusion facilitator (CDF) transporter (TC 2.A.4) family.</text>
</comment>
<evidence type="ECO:0000256" key="8">
    <source>
        <dbReference type="SAM" id="Phobius"/>
    </source>
</evidence>